<dbReference type="AlphaFoldDB" id="A0A246GF77"/>
<protein>
    <recommendedName>
        <fullName evidence="3">RHS repeat-associated core domain-containing protein</fullName>
    </recommendedName>
</protein>
<dbReference type="Proteomes" id="UP000197768">
    <property type="component" value="Unassembled WGS sequence"/>
</dbReference>
<proteinExistence type="predicted"/>
<reference evidence="1 2" key="1">
    <citation type="journal article" date="2017" name="Infect. Genet. Evol.">
        <title>Comparative genome analysis of fish pathogen Flavobacterium columnare reveals extensive sequence diversity within the species.</title>
        <authorList>
            <person name="Kayansamruaj P."/>
            <person name="Dong H.T."/>
            <person name="Hirono I."/>
            <person name="Kondo H."/>
            <person name="Senapin S."/>
            <person name="Rodkhum C."/>
        </authorList>
    </citation>
    <scope>NUCLEOTIDE SEQUENCE [LARGE SCALE GENOMIC DNA]</scope>
    <source>
        <strain evidence="1 2">1215</strain>
    </source>
</reference>
<feature type="non-terminal residue" evidence="1">
    <location>
        <position position="1"/>
    </location>
</feature>
<dbReference type="Gene3D" id="2.180.10.10">
    <property type="entry name" value="RHS repeat-associated core"/>
    <property type="match status" value="1"/>
</dbReference>
<dbReference type="EMBL" id="MTCZ01000257">
    <property type="protein sequence ID" value="OWP82779.1"/>
    <property type="molecule type" value="Genomic_DNA"/>
</dbReference>
<organism evidence="1 2">
    <name type="scientific">Flavobacterium davisii</name>
    <dbReference type="NCBI Taxonomy" id="2906077"/>
    <lineage>
        <taxon>Bacteria</taxon>
        <taxon>Pseudomonadati</taxon>
        <taxon>Bacteroidota</taxon>
        <taxon>Flavobacteriia</taxon>
        <taxon>Flavobacteriales</taxon>
        <taxon>Flavobacteriaceae</taxon>
        <taxon>Flavobacterium</taxon>
    </lineage>
</organism>
<evidence type="ECO:0000313" key="2">
    <source>
        <dbReference type="Proteomes" id="UP000197768"/>
    </source>
</evidence>
<accession>A0A246GF77</accession>
<evidence type="ECO:0008006" key="3">
    <source>
        <dbReference type="Google" id="ProtNLM"/>
    </source>
</evidence>
<name>A0A246GF77_9FLAO</name>
<comment type="caution">
    <text evidence="1">The sequence shown here is derived from an EMBL/GenBank/DDBJ whole genome shotgun (WGS) entry which is preliminary data.</text>
</comment>
<evidence type="ECO:0000313" key="1">
    <source>
        <dbReference type="EMBL" id="OWP82779.1"/>
    </source>
</evidence>
<sequence>TDPLAEKFPDQSPYSFVFNNPLRFIDPDGRAPSDIIVTTKDGKALFTLDDGKKAVTKMTVAQLYKTGTQWFEPLADNYMPMKSQTKALSTTDKVKHFTSQEVLDFAHEDRWMISYRQGGSGDWKASEDGADGFLLVTVDKTPYWADAIGQIPFAVDYATDMKEEGRSGYQAIRETVQKGKEYGEGKLFGGKTDNSNTYDNYFILRGAANGANGRNITKPVTEAEAKAYGL</sequence>
<gene>
    <name evidence="1" type="ORF">BWK59_14040</name>
</gene>